<evidence type="ECO:0000313" key="2">
    <source>
        <dbReference type="EMBL" id="EEQ95798.1"/>
    </source>
</evidence>
<dbReference type="Proteomes" id="UP000004386">
    <property type="component" value="Unassembled WGS sequence"/>
</dbReference>
<sequence>MHAMLVAAKSEFPAGFRKRCQDMNLRKKVLALGAVLAMVAPQAEAASIFREFSYYTVSGKTAADLDKALSRSGPFLKKTGRHHPGAAEIRFDAKVRYGRAPGKDCKVQDVYVNVHAKVSLPRWKQRRKATPELALIWDTLVQDIRRHEESHIVIARSFASRMEREIRGLRSRPDCLVLRADIDKVTARLMEAHDKEQQRFDRVETINFEDRFARLLTYRMERAQQASK</sequence>
<comment type="caution">
    <text evidence="2">The sequence shown here is derived from an EMBL/GenBank/DDBJ whole genome shotgun (WGS) entry which is preliminary data.</text>
</comment>
<proteinExistence type="predicted"/>
<reference evidence="2 3" key="1">
    <citation type="submission" date="2009-05" db="EMBL/GenBank/DDBJ databases">
        <authorList>
            <person name="Setubal J.C."/>
            <person name="Boyle S."/>
            <person name="Crasta O.R."/>
            <person name="Gillespie J.J."/>
            <person name="Kenyon R.W."/>
            <person name="Lu J."/>
            <person name="Mane S."/>
            <person name="Nagrani S."/>
            <person name="Shallom J.M."/>
            <person name="Shallom S."/>
            <person name="Shukla M."/>
            <person name="Snyder E.E."/>
            <person name="Sobral B.W."/>
            <person name="Wattam A.R."/>
            <person name="Will R."/>
            <person name="Williams K."/>
            <person name="Yoo H."/>
            <person name="Munk C."/>
            <person name="Tapia R."/>
            <person name="Green L."/>
            <person name="Rogers Y."/>
            <person name="Detter J.C."/>
            <person name="Bruce D."/>
            <person name="Brettin T.S."/>
            <person name="Tsolis R."/>
        </authorList>
    </citation>
    <scope>NUCLEOTIDE SEQUENCE [LARGE SCALE GENOMIC DNA]</scope>
    <source>
        <strain evidence="2 3">LMG 3301</strain>
    </source>
</reference>
<dbReference type="EMBL" id="ACQA01000001">
    <property type="protein sequence ID" value="EEQ95798.1"/>
    <property type="molecule type" value="Genomic_DNA"/>
</dbReference>
<keyword evidence="1" id="KW-0732">Signal</keyword>
<evidence type="ECO:0000256" key="1">
    <source>
        <dbReference type="SAM" id="SignalP"/>
    </source>
</evidence>
<dbReference type="PIRSF" id="PIRSF010521">
    <property type="entry name" value="DUF922_bac"/>
    <property type="match status" value="1"/>
</dbReference>
<organism evidence="2 3">
    <name type="scientific">Brucella intermedia LMG 3301</name>
    <dbReference type="NCBI Taxonomy" id="641118"/>
    <lineage>
        <taxon>Bacteria</taxon>
        <taxon>Pseudomonadati</taxon>
        <taxon>Pseudomonadota</taxon>
        <taxon>Alphaproteobacteria</taxon>
        <taxon>Hyphomicrobiales</taxon>
        <taxon>Brucellaceae</taxon>
        <taxon>Brucella/Ochrobactrum group</taxon>
        <taxon>Brucella</taxon>
    </lineage>
</organism>
<dbReference type="AlphaFoldDB" id="C4WIZ7"/>
<feature type="chain" id="PRO_5002943736" description="Secreted Zn-dependent protease" evidence="1">
    <location>
        <begin position="46"/>
        <end position="228"/>
    </location>
</feature>
<accession>C4WIZ7</accession>
<dbReference type="HOGENOM" id="CLU_1320057_0_0_5"/>
<evidence type="ECO:0008006" key="4">
    <source>
        <dbReference type="Google" id="ProtNLM"/>
    </source>
</evidence>
<dbReference type="InterPro" id="IPR010321">
    <property type="entry name" value="DUF922"/>
</dbReference>
<feature type="signal peptide" evidence="1">
    <location>
        <begin position="1"/>
        <end position="45"/>
    </location>
</feature>
<evidence type="ECO:0000313" key="3">
    <source>
        <dbReference type="Proteomes" id="UP000004386"/>
    </source>
</evidence>
<name>C4WIZ7_9HYPH</name>
<dbReference type="Pfam" id="PF06037">
    <property type="entry name" value="DUF922"/>
    <property type="match status" value="1"/>
</dbReference>
<gene>
    <name evidence="2" type="ORF">OINT_1001192</name>
</gene>
<protein>
    <recommendedName>
        <fullName evidence="4">Secreted Zn-dependent protease</fullName>
    </recommendedName>
</protein>